<dbReference type="KEGG" id="vg:70081316"/>
<dbReference type="InterPro" id="IPR005946">
    <property type="entry name" value="Rib-P_diPkinase"/>
</dbReference>
<name>A0A5Q2WBI2_9CAUD</name>
<dbReference type="PANTHER" id="PTHR10210">
    <property type="entry name" value="RIBOSE-PHOSPHATE DIPHOSPHOKINASE FAMILY MEMBER"/>
    <property type="match status" value="1"/>
</dbReference>
<dbReference type="Proteomes" id="UP000346466">
    <property type="component" value="Segment"/>
</dbReference>
<dbReference type="PANTHER" id="PTHR10210:SF41">
    <property type="entry name" value="RIBOSE-PHOSPHATE PYROPHOSPHOKINASE 1, CHLOROPLASTIC"/>
    <property type="match status" value="1"/>
</dbReference>
<evidence type="ECO:0000313" key="2">
    <source>
        <dbReference type="Proteomes" id="UP000346466"/>
    </source>
</evidence>
<dbReference type="GeneID" id="70081316"/>
<dbReference type="GO" id="GO:0004749">
    <property type="term" value="F:ribose phosphate diphosphokinase activity"/>
    <property type="evidence" value="ECO:0007669"/>
    <property type="project" value="TreeGrafter"/>
</dbReference>
<dbReference type="EMBL" id="MN444870">
    <property type="protein sequence ID" value="QGH75821.1"/>
    <property type="molecule type" value="Genomic_DNA"/>
</dbReference>
<evidence type="ECO:0000313" key="1">
    <source>
        <dbReference type="EMBL" id="QGH75821.1"/>
    </source>
</evidence>
<keyword evidence="1" id="KW-0808">Transferase</keyword>
<dbReference type="InterPro" id="IPR000836">
    <property type="entry name" value="PRTase_dom"/>
</dbReference>
<sequence length="280" mass="30115">MTVHLWAQSLDDKILHPIKPFQFPGGEWHIDITKAGLDDGRYYRWIADVKGGSPDELVIASMLADIAIERAEVSTLLIPYLPAARADRGTPLGLSVYGGIINAACFGDVVAIDVHNPEAARQEVNGITTLSPTPLVMATIQYQDTFTGVIAPDKGAEGRAADVASSLGVELVVADKKRDFATGEILGITVPDVDPLGNYLVVDDICDGGGTFMALASATGLPQDRLSLWVTHGIFSGNAHNLLKHYYKAVYTTDSHPGSGQLGMYTVKMPVWAYMFRKVS</sequence>
<dbReference type="GO" id="GO:0000287">
    <property type="term" value="F:magnesium ion binding"/>
    <property type="evidence" value="ECO:0007669"/>
    <property type="project" value="InterPro"/>
</dbReference>
<dbReference type="CDD" id="cd06223">
    <property type="entry name" value="PRTases_typeI"/>
    <property type="match status" value="1"/>
</dbReference>
<dbReference type="RefSeq" id="YP_010246751.1">
    <property type="nucleotide sequence ID" value="NC_060137.1"/>
</dbReference>
<protein>
    <submittedName>
        <fullName evidence="1">Phosphoribosyl pyrophosphate transferase</fullName>
    </submittedName>
</protein>
<organism evidence="1 2">
    <name type="scientific">Gordonia phage Syleon</name>
    <dbReference type="NCBI Taxonomy" id="2653718"/>
    <lineage>
        <taxon>Viruses</taxon>
        <taxon>Duplodnaviria</taxon>
        <taxon>Heunggongvirae</taxon>
        <taxon>Uroviricota</taxon>
        <taxon>Caudoviricetes</taxon>
        <taxon>Deeyouvirinae</taxon>
        <taxon>Octobienvirus</taxon>
        <taxon>Octobienvirus syleon</taxon>
    </lineage>
</organism>
<gene>
    <name evidence="1" type="primary">92</name>
    <name evidence="1" type="ORF">SEA_SYLEON_92</name>
</gene>
<dbReference type="SUPFAM" id="SSF53271">
    <property type="entry name" value="PRTase-like"/>
    <property type="match status" value="1"/>
</dbReference>
<dbReference type="GO" id="GO:0006164">
    <property type="term" value="P:purine nucleotide biosynthetic process"/>
    <property type="evidence" value="ECO:0007669"/>
    <property type="project" value="TreeGrafter"/>
</dbReference>
<dbReference type="InterPro" id="IPR029057">
    <property type="entry name" value="PRTase-like"/>
</dbReference>
<accession>A0A5Q2WBI2</accession>
<proteinExistence type="predicted"/>
<dbReference type="GO" id="GO:0002189">
    <property type="term" value="C:ribose phosphate diphosphokinase complex"/>
    <property type="evidence" value="ECO:0007669"/>
    <property type="project" value="TreeGrafter"/>
</dbReference>
<dbReference type="GO" id="GO:0006015">
    <property type="term" value="P:5-phosphoribose 1-diphosphate biosynthetic process"/>
    <property type="evidence" value="ECO:0007669"/>
    <property type="project" value="TreeGrafter"/>
</dbReference>
<dbReference type="Gene3D" id="3.40.50.2020">
    <property type="match status" value="2"/>
</dbReference>
<keyword evidence="2" id="KW-1185">Reference proteome</keyword>
<reference evidence="1 2" key="1">
    <citation type="submission" date="2019-09" db="EMBL/GenBank/DDBJ databases">
        <authorList>
            <person name="Falcon-Lizardi N."/>
            <person name="Rios-Rosa Y."/>
            <person name="Rivera-Cruz A."/>
            <person name="Rivera-Espinal N.S."/>
            <person name="Rodriguez-Cotto F.E."/>
            <person name="Rosa-Flores A.N."/>
            <person name="Rubin M.R."/>
            <person name="Vazquez E."/>
            <person name="Molloy S.D."/>
            <person name="Garlena R.A."/>
            <person name="Russell D.A."/>
            <person name="Pope W.H."/>
            <person name="Jacobs-Sera D."/>
            <person name="Hatfull G.F."/>
        </authorList>
    </citation>
    <scope>NUCLEOTIDE SEQUENCE [LARGE SCALE GENOMIC DNA]</scope>
</reference>